<dbReference type="KEGG" id="dvv:114326981"/>
<dbReference type="OrthoDB" id="292693at2759"/>
<reference evidence="5" key="1">
    <citation type="submission" date="2025-08" db="UniProtKB">
        <authorList>
            <consortium name="RefSeq"/>
        </authorList>
    </citation>
    <scope>IDENTIFICATION</scope>
    <source>
        <tissue evidence="5">Whole insect</tissue>
    </source>
</reference>
<evidence type="ECO:0000256" key="3">
    <source>
        <dbReference type="ARBA" id="ARBA00024947"/>
    </source>
</evidence>
<comment type="subunit">
    <text evidence="2">Interacts with coenzyme Q.</text>
</comment>
<evidence type="ECO:0000259" key="4">
    <source>
        <dbReference type="Pfam" id="PF03364"/>
    </source>
</evidence>
<dbReference type="AlphaFoldDB" id="A0A6P7FD25"/>
<dbReference type="Gene3D" id="3.30.530.20">
    <property type="match status" value="1"/>
</dbReference>
<dbReference type="InterPro" id="IPR005031">
    <property type="entry name" value="COQ10_START"/>
</dbReference>
<name>A0A6P7FD25_DIAVI</name>
<dbReference type="RefSeq" id="XP_028131275.1">
    <property type="nucleotide sequence ID" value="XM_028275474.1"/>
</dbReference>
<comment type="function">
    <text evidence="3">Required for the function of coenzyme Q in the respiratory chain. May serve as a chaperone or may be involved in the transport of Q6 from its site of synthesis to the catalytic sites of the respiratory complexes.</text>
</comment>
<evidence type="ECO:0000313" key="5">
    <source>
        <dbReference type="RefSeq" id="XP_028131275.1"/>
    </source>
</evidence>
<evidence type="ECO:0000256" key="2">
    <source>
        <dbReference type="ARBA" id="ARBA00011814"/>
    </source>
</evidence>
<sequence>MQSLYSLSRVLYIQNNLYSFRNYCVASDNQKHYEARKLLGFSTDELYEIVADIKNYDKFLPFCTKSTILSNYPQQCIANLEIGFPPIVENYTSIVKLIESNLVRARCFDGRLFHYLESTWVFNPALESNPRTCLTDYSLKFCFKSKLYSHIASVFFKYLVQEMENAFINEAVRRYGQPSISMYKLSPASISPELK</sequence>
<dbReference type="CDD" id="cd07813">
    <property type="entry name" value="COQ10p_like"/>
    <property type="match status" value="1"/>
</dbReference>
<dbReference type="PANTHER" id="PTHR12901:SF10">
    <property type="entry name" value="COENZYME Q-BINDING PROTEIN COQ10, MITOCHONDRIAL"/>
    <property type="match status" value="1"/>
</dbReference>
<dbReference type="FunCoup" id="A0A6P7FD25">
    <property type="interactions" value="435"/>
</dbReference>
<dbReference type="SUPFAM" id="SSF55961">
    <property type="entry name" value="Bet v1-like"/>
    <property type="match status" value="1"/>
</dbReference>
<evidence type="ECO:0000256" key="1">
    <source>
        <dbReference type="ARBA" id="ARBA00006885"/>
    </source>
</evidence>
<feature type="domain" description="Coenzyme Q-binding protein COQ10 START" evidence="4">
    <location>
        <begin position="42"/>
        <end position="167"/>
    </location>
</feature>
<dbReference type="InterPro" id="IPR044996">
    <property type="entry name" value="COQ10-like"/>
</dbReference>
<dbReference type="InParanoid" id="A0A6P7FD25"/>
<proteinExistence type="inferred from homology"/>
<gene>
    <name evidence="5" type="primary">LOC114326981</name>
</gene>
<comment type="similarity">
    <text evidence="1">Belongs to the COQ10 family.</text>
</comment>
<dbReference type="GO" id="GO:0005739">
    <property type="term" value="C:mitochondrion"/>
    <property type="evidence" value="ECO:0007669"/>
    <property type="project" value="TreeGrafter"/>
</dbReference>
<accession>A0A6P7FD25</accession>
<dbReference type="GO" id="GO:0045333">
    <property type="term" value="P:cellular respiration"/>
    <property type="evidence" value="ECO:0007669"/>
    <property type="project" value="InterPro"/>
</dbReference>
<organism evidence="5">
    <name type="scientific">Diabrotica virgifera virgifera</name>
    <name type="common">western corn rootworm</name>
    <dbReference type="NCBI Taxonomy" id="50390"/>
    <lineage>
        <taxon>Eukaryota</taxon>
        <taxon>Metazoa</taxon>
        <taxon>Ecdysozoa</taxon>
        <taxon>Arthropoda</taxon>
        <taxon>Hexapoda</taxon>
        <taxon>Insecta</taxon>
        <taxon>Pterygota</taxon>
        <taxon>Neoptera</taxon>
        <taxon>Endopterygota</taxon>
        <taxon>Coleoptera</taxon>
        <taxon>Polyphaga</taxon>
        <taxon>Cucujiformia</taxon>
        <taxon>Chrysomeloidea</taxon>
        <taxon>Chrysomelidae</taxon>
        <taxon>Galerucinae</taxon>
        <taxon>Diabroticina</taxon>
        <taxon>Diabroticites</taxon>
        <taxon>Diabrotica</taxon>
    </lineage>
</organism>
<dbReference type="Pfam" id="PF03364">
    <property type="entry name" value="Polyketide_cyc"/>
    <property type="match status" value="1"/>
</dbReference>
<dbReference type="PANTHER" id="PTHR12901">
    <property type="entry name" value="SPERM PROTEIN HOMOLOG"/>
    <property type="match status" value="1"/>
</dbReference>
<protein>
    <submittedName>
        <fullName evidence="5">Coenzyme Q-binding protein COQ10 homolog B, mitochondrial-like</fullName>
    </submittedName>
</protein>
<dbReference type="GO" id="GO:0048039">
    <property type="term" value="F:ubiquinone binding"/>
    <property type="evidence" value="ECO:0007669"/>
    <property type="project" value="InterPro"/>
</dbReference>
<dbReference type="InterPro" id="IPR023393">
    <property type="entry name" value="START-like_dom_sf"/>
</dbReference>